<evidence type="ECO:0000313" key="2">
    <source>
        <dbReference type="EMBL" id="KAL0562893.1"/>
    </source>
</evidence>
<evidence type="ECO:0000256" key="1">
    <source>
        <dbReference type="SAM" id="MobiDB-lite"/>
    </source>
</evidence>
<feature type="compositionally biased region" description="Acidic residues" evidence="1">
    <location>
        <begin position="164"/>
        <end position="179"/>
    </location>
</feature>
<dbReference type="Proteomes" id="UP001465976">
    <property type="component" value="Unassembled WGS sequence"/>
</dbReference>
<feature type="region of interest" description="Disordered" evidence="1">
    <location>
        <begin position="144"/>
        <end position="292"/>
    </location>
</feature>
<organism evidence="2 3">
    <name type="scientific">Marasmius crinis-equi</name>
    <dbReference type="NCBI Taxonomy" id="585013"/>
    <lineage>
        <taxon>Eukaryota</taxon>
        <taxon>Fungi</taxon>
        <taxon>Dikarya</taxon>
        <taxon>Basidiomycota</taxon>
        <taxon>Agaricomycotina</taxon>
        <taxon>Agaricomycetes</taxon>
        <taxon>Agaricomycetidae</taxon>
        <taxon>Agaricales</taxon>
        <taxon>Marasmiineae</taxon>
        <taxon>Marasmiaceae</taxon>
        <taxon>Marasmius</taxon>
    </lineage>
</organism>
<reference evidence="2 3" key="1">
    <citation type="submission" date="2024-02" db="EMBL/GenBank/DDBJ databases">
        <title>A draft genome for the cacao thread blight pathogen Marasmius crinis-equi.</title>
        <authorList>
            <person name="Cohen S.P."/>
            <person name="Baruah I.K."/>
            <person name="Amoako-Attah I."/>
            <person name="Bukari Y."/>
            <person name="Meinhardt L.W."/>
            <person name="Bailey B.A."/>
        </authorList>
    </citation>
    <scope>NUCLEOTIDE SEQUENCE [LARGE SCALE GENOMIC DNA]</scope>
    <source>
        <strain evidence="2 3">GH-76</strain>
    </source>
</reference>
<evidence type="ECO:0000313" key="3">
    <source>
        <dbReference type="Proteomes" id="UP001465976"/>
    </source>
</evidence>
<keyword evidence="3" id="KW-1185">Reference proteome</keyword>
<protein>
    <submittedName>
        <fullName evidence="2">Uncharacterized protein</fullName>
    </submittedName>
</protein>
<accession>A0ABR3EJ60</accession>
<name>A0ABR3EJ60_9AGAR</name>
<feature type="compositionally biased region" description="Basic residues" evidence="1">
    <location>
        <begin position="279"/>
        <end position="292"/>
    </location>
</feature>
<gene>
    <name evidence="2" type="ORF">V5O48_019185</name>
</gene>
<proteinExistence type="predicted"/>
<feature type="compositionally biased region" description="Low complexity" evidence="1">
    <location>
        <begin position="257"/>
        <end position="271"/>
    </location>
</feature>
<feature type="compositionally biased region" description="Low complexity" evidence="1">
    <location>
        <begin position="210"/>
        <end position="222"/>
    </location>
</feature>
<sequence length="292" mass="31013">MVLSVIAQDTPRKLTDDDHRILASIFGWATIPDLSGTHLEEPSPGNFVLYDELHQVLARLGPGTQASTSSTVVETPFDDDVPADNALLSEQDVGATLFPLGEEGQLNPLVDDPSAEMEVDAPSPKAPVARTGFSFFPALFSREKPSTESTVIDRPVVAEKDPTPEEVEEPATTLEEEEDPAAHDNEEVTGGASENLPRQDTPEEQEEPSRASSPVGGPSSSPLAHRRSSGVLSASAKKLQGDYQKKIRQQARKRQEAAAAQAAAQAAGGSSLDDDSGKSKRKKGKGKAVKGQ</sequence>
<comment type="caution">
    <text evidence="2">The sequence shown here is derived from an EMBL/GenBank/DDBJ whole genome shotgun (WGS) entry which is preliminary data.</text>
</comment>
<dbReference type="EMBL" id="JBAHYK010004298">
    <property type="protein sequence ID" value="KAL0562893.1"/>
    <property type="molecule type" value="Genomic_DNA"/>
</dbReference>